<evidence type="ECO:0000256" key="2">
    <source>
        <dbReference type="ARBA" id="ARBA00022670"/>
    </source>
</evidence>
<keyword evidence="6" id="KW-0472">Membrane</keyword>
<dbReference type="EC" id="3.4.21.102" evidence="8"/>
<dbReference type="InterPro" id="IPR002477">
    <property type="entry name" value="Peptidoglycan-bd-like"/>
</dbReference>
<evidence type="ECO:0000259" key="7">
    <source>
        <dbReference type="PROSITE" id="PS50106"/>
    </source>
</evidence>
<keyword evidence="9" id="KW-1185">Reference proteome</keyword>
<evidence type="ECO:0000313" key="8">
    <source>
        <dbReference type="EMBL" id="MDQ0162761.1"/>
    </source>
</evidence>
<dbReference type="NCBIfam" id="TIGR00225">
    <property type="entry name" value="prc"/>
    <property type="match status" value="1"/>
</dbReference>
<reference evidence="8 9" key="1">
    <citation type="submission" date="2023-07" db="EMBL/GenBank/DDBJ databases">
        <title>Genomic Encyclopedia of Type Strains, Phase IV (KMG-IV): sequencing the most valuable type-strain genomes for metagenomic binning, comparative biology and taxonomic classification.</title>
        <authorList>
            <person name="Goeker M."/>
        </authorList>
    </citation>
    <scope>NUCLEOTIDE SEQUENCE [LARGE SCALE GENOMIC DNA]</scope>
    <source>
        <strain evidence="8 9">DSM 19092</strain>
    </source>
</reference>
<dbReference type="GO" id="GO:0004252">
    <property type="term" value="F:serine-type endopeptidase activity"/>
    <property type="evidence" value="ECO:0007669"/>
    <property type="project" value="UniProtKB-EC"/>
</dbReference>
<dbReference type="PROSITE" id="PS50106">
    <property type="entry name" value="PDZ"/>
    <property type="match status" value="1"/>
</dbReference>
<feature type="domain" description="PDZ" evidence="7">
    <location>
        <begin position="83"/>
        <end position="155"/>
    </location>
</feature>
<dbReference type="SUPFAM" id="SSF47090">
    <property type="entry name" value="PGBD-like"/>
    <property type="match status" value="1"/>
</dbReference>
<dbReference type="GO" id="GO:0006508">
    <property type="term" value="P:proteolysis"/>
    <property type="evidence" value="ECO:0007669"/>
    <property type="project" value="UniProtKB-KW"/>
</dbReference>
<dbReference type="Gene3D" id="1.10.101.10">
    <property type="entry name" value="PGBD-like superfamily/PGBD"/>
    <property type="match status" value="1"/>
</dbReference>
<dbReference type="CDD" id="cd06782">
    <property type="entry name" value="cpPDZ_CPP-like"/>
    <property type="match status" value="1"/>
</dbReference>
<dbReference type="InterPro" id="IPR055210">
    <property type="entry name" value="CtpA/B_N"/>
</dbReference>
<evidence type="ECO:0000256" key="4">
    <source>
        <dbReference type="ARBA" id="ARBA00022825"/>
    </source>
</evidence>
<dbReference type="Proteomes" id="UP001225646">
    <property type="component" value="Unassembled WGS sequence"/>
</dbReference>
<keyword evidence="6" id="KW-0812">Transmembrane</keyword>
<dbReference type="PANTHER" id="PTHR32060:SF30">
    <property type="entry name" value="CARBOXY-TERMINAL PROCESSING PROTEASE CTPA"/>
    <property type="match status" value="1"/>
</dbReference>
<dbReference type="PANTHER" id="PTHR32060">
    <property type="entry name" value="TAIL-SPECIFIC PROTEASE"/>
    <property type="match status" value="1"/>
</dbReference>
<comment type="caution">
    <text evidence="8">The sequence shown here is derived from an EMBL/GenBank/DDBJ whole genome shotgun (WGS) entry which is preliminary data.</text>
</comment>
<dbReference type="Gene3D" id="3.90.226.10">
    <property type="entry name" value="2-enoyl-CoA Hydratase, Chain A, domain 1"/>
    <property type="match status" value="1"/>
</dbReference>
<protein>
    <submittedName>
        <fullName evidence="8">Carboxyl-terminal processing protease</fullName>
        <ecNumber evidence="8">3.4.21.102</ecNumber>
    </submittedName>
</protein>
<proteinExistence type="inferred from homology"/>
<keyword evidence="4 5" id="KW-0720">Serine protease</keyword>
<dbReference type="Pfam" id="PF03572">
    <property type="entry name" value="Peptidase_S41"/>
    <property type="match status" value="1"/>
</dbReference>
<accession>A0ABT9VP73</accession>
<dbReference type="Gene3D" id="2.30.42.10">
    <property type="match status" value="1"/>
</dbReference>
<dbReference type="SUPFAM" id="SSF50156">
    <property type="entry name" value="PDZ domain-like"/>
    <property type="match status" value="1"/>
</dbReference>
<dbReference type="InterPro" id="IPR036366">
    <property type="entry name" value="PGBDSf"/>
</dbReference>
<dbReference type="Pfam" id="PF01471">
    <property type="entry name" value="PG_binding_1"/>
    <property type="match status" value="1"/>
</dbReference>
<dbReference type="Gene3D" id="3.30.750.44">
    <property type="match status" value="1"/>
</dbReference>
<evidence type="ECO:0000256" key="1">
    <source>
        <dbReference type="ARBA" id="ARBA00009179"/>
    </source>
</evidence>
<dbReference type="InterPro" id="IPR004447">
    <property type="entry name" value="Peptidase_S41A"/>
</dbReference>
<dbReference type="SMART" id="SM00228">
    <property type="entry name" value="PDZ"/>
    <property type="match status" value="1"/>
</dbReference>
<keyword evidence="3 5" id="KW-0378">Hydrolase</keyword>
<dbReference type="InterPro" id="IPR036365">
    <property type="entry name" value="PGBD-like_sf"/>
</dbReference>
<dbReference type="CDD" id="cd07560">
    <property type="entry name" value="Peptidase_S41_CPP"/>
    <property type="match status" value="1"/>
</dbReference>
<comment type="similarity">
    <text evidence="1 5">Belongs to the peptidase S41A family.</text>
</comment>
<dbReference type="Pfam" id="PF22694">
    <property type="entry name" value="CtpB_N-like"/>
    <property type="match status" value="1"/>
</dbReference>
<dbReference type="Pfam" id="PF17820">
    <property type="entry name" value="PDZ_6"/>
    <property type="match status" value="1"/>
</dbReference>
<evidence type="ECO:0000256" key="3">
    <source>
        <dbReference type="ARBA" id="ARBA00022801"/>
    </source>
</evidence>
<dbReference type="SUPFAM" id="SSF52096">
    <property type="entry name" value="ClpP/crotonase"/>
    <property type="match status" value="1"/>
</dbReference>
<name>A0ABT9VP73_9BACI</name>
<dbReference type="InterPro" id="IPR036034">
    <property type="entry name" value="PDZ_sf"/>
</dbReference>
<gene>
    <name evidence="8" type="ORF">J2S06_001838</name>
</gene>
<dbReference type="InterPro" id="IPR041489">
    <property type="entry name" value="PDZ_6"/>
</dbReference>
<dbReference type="SMART" id="SM00245">
    <property type="entry name" value="TSPc"/>
    <property type="match status" value="1"/>
</dbReference>
<dbReference type="InterPro" id="IPR001478">
    <property type="entry name" value="PDZ"/>
</dbReference>
<keyword evidence="6" id="KW-1133">Transmembrane helix</keyword>
<sequence length="463" mass="51141">MYIKKRNLILGIILIPLFSVGISYLFFQSQKGSMNQQGFDKLVEAYEILEKNYVEDIDQKVLIEGAIKGMVESLGDPYTTYMDVEESKGFHESISSSFEGIGAEVTEKNGKITVVSPIKGSPAEKSGLKPEDQIIEVDGQNIEGMSVHEAIMLIRGEKGTKVELKIERKGIGVINLTITRDTIPIQTVYTDVTDDKIGKIQITRFSEKTGQELAEALMDFEKQQVKGIIIDLRQNPGGLMDQAIAMTDMFLNKGDTILQVEQKDGTVETFKAENPSVVKVPVVVMTDNGTASAAEIMAAALHESANIPIVGEKTFGKGTVQNAQDFPDGSSIKYTIAKWLTPSGNWIHEKGLKPQFEVSLPEYANISYLDPNITLKEGDSSPEVKTAEEMLKAIGYQVKVDGFFDHAEEKVVQSFQAEQKLTETGQIEGETTTKLMELVRNKILENDTQMKKAIDVLKEELAS</sequence>
<evidence type="ECO:0000256" key="5">
    <source>
        <dbReference type="RuleBase" id="RU004404"/>
    </source>
</evidence>
<dbReference type="InterPro" id="IPR005151">
    <property type="entry name" value="Tail-specific_protease"/>
</dbReference>
<evidence type="ECO:0000313" key="9">
    <source>
        <dbReference type="Proteomes" id="UP001225646"/>
    </source>
</evidence>
<keyword evidence="2 5" id="KW-0645">Protease</keyword>
<dbReference type="InterPro" id="IPR029045">
    <property type="entry name" value="ClpP/crotonase-like_dom_sf"/>
</dbReference>
<evidence type="ECO:0000256" key="6">
    <source>
        <dbReference type="SAM" id="Phobius"/>
    </source>
</evidence>
<organism evidence="8 9">
    <name type="scientific">Aeribacillus alveayuensis</name>
    <dbReference type="NCBI Taxonomy" id="279215"/>
    <lineage>
        <taxon>Bacteria</taxon>
        <taxon>Bacillati</taxon>
        <taxon>Bacillota</taxon>
        <taxon>Bacilli</taxon>
        <taxon>Bacillales</taxon>
        <taxon>Bacillaceae</taxon>
        <taxon>Aeribacillus</taxon>
    </lineage>
</organism>
<feature type="transmembrane region" description="Helical" evidence="6">
    <location>
        <begin position="7"/>
        <end position="27"/>
    </location>
</feature>
<dbReference type="EMBL" id="JAUSTR010000006">
    <property type="protein sequence ID" value="MDQ0162761.1"/>
    <property type="molecule type" value="Genomic_DNA"/>
</dbReference>